<feature type="region of interest" description="Disordered" evidence="1">
    <location>
        <begin position="1"/>
        <end position="73"/>
    </location>
</feature>
<feature type="compositionally biased region" description="Basic and acidic residues" evidence="1">
    <location>
        <begin position="1"/>
        <end position="10"/>
    </location>
</feature>
<dbReference type="InterPro" id="IPR012871">
    <property type="entry name" value="DUF1668_ORYSA"/>
</dbReference>
<evidence type="ECO:0000313" key="2">
    <source>
        <dbReference type="EMBL" id="OQU90005.1"/>
    </source>
</evidence>
<feature type="compositionally biased region" description="Basic residues" evidence="1">
    <location>
        <begin position="211"/>
        <end position="225"/>
    </location>
</feature>
<dbReference type="FunCoup" id="A0A1W0W6R2">
    <property type="interactions" value="369"/>
</dbReference>
<dbReference type="Proteomes" id="UP000000768">
    <property type="component" value="Chromosome 2"/>
</dbReference>
<dbReference type="AlphaFoldDB" id="A0A1W0W6R2"/>
<dbReference type="InParanoid" id="A0A1W0W6R2"/>
<feature type="compositionally biased region" description="Acidic residues" evidence="1">
    <location>
        <begin position="99"/>
        <end position="108"/>
    </location>
</feature>
<evidence type="ECO:0000256" key="1">
    <source>
        <dbReference type="SAM" id="MobiDB-lite"/>
    </source>
</evidence>
<proteinExistence type="predicted"/>
<sequence length="635" mass="69980">MASSRGRRESTALQASGDGEMPYWRTRRSRGAEGRHKRRRSKEAGSEENALGGEADCAREDGARGTGASSGAAYYGEVSSYGEAAEQVRVRVLLRAGGEEEEEREEEAGEVRVGGEEREPEKEVDWAEDGQEGERRKGGGVRRGEHRGGQAAREGVVVRRVRPGRAVVREWTGGGGGSEGLGLSRRRTTVAPAAWVRRRGGGVAAAAAGGAHRRRASLLRRRRRGGGASGGGASGSASGARPGAGGGGGGRWALRWAWAGKRVIIMPNKRQQCELEPCPSCQCHRAAKQFKQQEHKKHLYLILDDWERGYSVYKVDVESFDALDAGPEPLPLPEPPVVRFEARHGRSWYFASHGTKILAMQPCPYPAFPVFDVQTTALAVCPWPRRGGNKLAVKPLFLSIAGSLYLLRAGQFDMLSAAPPPPDSIYPEDAGWSWSRTGAPPPFEDFNRIWASVLHPDGRTLFVSHKESTFSFDTESKQWASHGNWILPFKGEAYFDAQLDAWVGLCWHKGGLGYLSCCDVAPAPADLRSLPAWKLGEDQLFDAKSRRHLGATLVWMGGSRYCLVESLARDDEEDLRRLHDDGYYPHRRVLAVTTFGLEYDGQGHLVTTHRKVQSYEMTDAHQFPETHWKPVAFWM</sequence>
<dbReference type="PANTHER" id="PTHR33085:SF85">
    <property type="entry name" value="DUF1618 DOMAIN-CONTAINING PROTEIN"/>
    <property type="match status" value="1"/>
</dbReference>
<dbReference type="EMBL" id="CM000761">
    <property type="protein sequence ID" value="OQU90005.1"/>
    <property type="molecule type" value="Genomic_DNA"/>
</dbReference>
<reference evidence="2 3" key="1">
    <citation type="journal article" date="2009" name="Nature">
        <title>The Sorghum bicolor genome and the diversification of grasses.</title>
        <authorList>
            <person name="Paterson A.H."/>
            <person name="Bowers J.E."/>
            <person name="Bruggmann R."/>
            <person name="Dubchak I."/>
            <person name="Grimwood J."/>
            <person name="Gundlach H."/>
            <person name="Haberer G."/>
            <person name="Hellsten U."/>
            <person name="Mitros T."/>
            <person name="Poliakov A."/>
            <person name="Schmutz J."/>
            <person name="Spannagl M."/>
            <person name="Tang H."/>
            <person name="Wang X."/>
            <person name="Wicker T."/>
            <person name="Bharti A.K."/>
            <person name="Chapman J."/>
            <person name="Feltus F.A."/>
            <person name="Gowik U."/>
            <person name="Grigoriev I.V."/>
            <person name="Lyons E."/>
            <person name="Maher C.A."/>
            <person name="Martis M."/>
            <person name="Narechania A."/>
            <person name="Otillar R.P."/>
            <person name="Penning B.W."/>
            <person name="Salamov A.A."/>
            <person name="Wang Y."/>
            <person name="Zhang L."/>
            <person name="Carpita N.C."/>
            <person name="Freeling M."/>
            <person name="Gingle A.R."/>
            <person name="Hash C.T."/>
            <person name="Keller B."/>
            <person name="Klein P."/>
            <person name="Kresovich S."/>
            <person name="McCann M.C."/>
            <person name="Ming R."/>
            <person name="Peterson D.G."/>
            <person name="Mehboob-ur-Rahman"/>
            <person name="Ware D."/>
            <person name="Westhoff P."/>
            <person name="Mayer K.F."/>
            <person name="Messing J."/>
            <person name="Rokhsar D.S."/>
        </authorList>
    </citation>
    <scope>NUCLEOTIDE SEQUENCE [LARGE SCALE GENOMIC DNA]</scope>
    <source>
        <strain evidence="3">cv. BTx623</strain>
    </source>
</reference>
<accession>A0A1W0W6R2</accession>
<feature type="compositionally biased region" description="Basic and acidic residues" evidence="1">
    <location>
        <begin position="132"/>
        <end position="148"/>
    </location>
</feature>
<dbReference type="PANTHER" id="PTHR33085">
    <property type="entry name" value="OS12G0113100 PROTEIN-RELATED"/>
    <property type="match status" value="1"/>
</dbReference>
<organism evidence="2 3">
    <name type="scientific">Sorghum bicolor</name>
    <name type="common">Sorghum</name>
    <name type="synonym">Sorghum vulgare</name>
    <dbReference type="NCBI Taxonomy" id="4558"/>
    <lineage>
        <taxon>Eukaryota</taxon>
        <taxon>Viridiplantae</taxon>
        <taxon>Streptophyta</taxon>
        <taxon>Embryophyta</taxon>
        <taxon>Tracheophyta</taxon>
        <taxon>Spermatophyta</taxon>
        <taxon>Magnoliopsida</taxon>
        <taxon>Liliopsida</taxon>
        <taxon>Poales</taxon>
        <taxon>Poaceae</taxon>
        <taxon>PACMAD clade</taxon>
        <taxon>Panicoideae</taxon>
        <taxon>Andropogonodae</taxon>
        <taxon>Andropogoneae</taxon>
        <taxon>Sorghinae</taxon>
        <taxon>Sorghum</taxon>
    </lineage>
</organism>
<feature type="region of interest" description="Disordered" evidence="1">
    <location>
        <begin position="206"/>
        <end position="248"/>
    </location>
</feature>
<protein>
    <submittedName>
        <fullName evidence="2">Uncharacterized protein</fullName>
    </submittedName>
</protein>
<reference evidence="3" key="2">
    <citation type="journal article" date="2018" name="Plant J.">
        <title>The Sorghum bicolor reference genome: improved assembly, gene annotations, a transcriptome atlas, and signatures of genome organization.</title>
        <authorList>
            <person name="McCormick R.F."/>
            <person name="Truong S.K."/>
            <person name="Sreedasyam A."/>
            <person name="Jenkins J."/>
            <person name="Shu S."/>
            <person name="Sims D."/>
            <person name="Kennedy M."/>
            <person name="Amirebrahimi M."/>
            <person name="Weers B.D."/>
            <person name="McKinley B."/>
            <person name="Mattison A."/>
            <person name="Morishige D.T."/>
            <person name="Grimwood J."/>
            <person name="Schmutz J."/>
            <person name="Mullet J.E."/>
        </authorList>
    </citation>
    <scope>NUCLEOTIDE SEQUENCE [LARGE SCALE GENOMIC DNA]</scope>
    <source>
        <strain evidence="3">cv. BTx623</strain>
    </source>
</reference>
<keyword evidence="3" id="KW-1185">Reference proteome</keyword>
<feature type="compositionally biased region" description="Basic and acidic residues" evidence="1">
    <location>
        <begin position="109"/>
        <end position="125"/>
    </location>
</feature>
<gene>
    <name evidence="2" type="ORF">SORBI_3002G317001</name>
</gene>
<dbReference type="eggNOG" id="ENOG502R411">
    <property type="taxonomic scope" value="Eukaryota"/>
</dbReference>
<dbReference type="Pfam" id="PF07893">
    <property type="entry name" value="DUF1668"/>
    <property type="match status" value="1"/>
</dbReference>
<evidence type="ECO:0000313" key="3">
    <source>
        <dbReference type="Proteomes" id="UP000000768"/>
    </source>
</evidence>
<feature type="region of interest" description="Disordered" evidence="1">
    <location>
        <begin position="96"/>
        <end position="156"/>
    </location>
</feature>
<feature type="compositionally biased region" description="Basic residues" evidence="1">
    <location>
        <begin position="25"/>
        <end position="41"/>
    </location>
</feature>
<dbReference type="Gramene" id="OQU90005">
    <property type="protein sequence ID" value="OQU90005"/>
    <property type="gene ID" value="SORBI_3002G317001"/>
</dbReference>
<name>A0A1W0W6R2_SORBI</name>